<dbReference type="InterPro" id="IPR036890">
    <property type="entry name" value="HATPase_C_sf"/>
</dbReference>
<evidence type="ECO:0000256" key="9">
    <source>
        <dbReference type="ARBA" id="ARBA00022723"/>
    </source>
</evidence>
<dbReference type="InterPro" id="IPR050482">
    <property type="entry name" value="Sensor_HK_TwoCompSys"/>
</dbReference>
<dbReference type="PANTHER" id="PTHR24421">
    <property type="entry name" value="NITRATE/NITRITE SENSOR PROTEIN NARX-RELATED"/>
    <property type="match status" value="1"/>
</dbReference>
<keyword evidence="9" id="KW-0479">Metal-binding</keyword>
<comment type="cofactor">
    <cofactor evidence="2">
        <name>[4Fe-4S] cluster</name>
        <dbReference type="ChEBI" id="CHEBI:49883"/>
    </cofactor>
</comment>
<keyword evidence="20" id="KW-1185">Reference proteome</keyword>
<dbReference type="PIRSF" id="PIRSF037434">
    <property type="entry name" value="STHK_ChrS"/>
    <property type="match status" value="1"/>
</dbReference>
<evidence type="ECO:0000256" key="14">
    <source>
        <dbReference type="ARBA" id="ARBA00024827"/>
    </source>
</evidence>
<dbReference type="SMART" id="SM00387">
    <property type="entry name" value="HATPase_c"/>
    <property type="match status" value="1"/>
</dbReference>
<feature type="compositionally biased region" description="Basic and acidic residues" evidence="16">
    <location>
        <begin position="420"/>
        <end position="445"/>
    </location>
</feature>
<evidence type="ECO:0000256" key="6">
    <source>
        <dbReference type="ARBA" id="ARBA00022485"/>
    </source>
</evidence>
<dbReference type="PANTHER" id="PTHR24421:SF62">
    <property type="entry name" value="SENSORY TRANSDUCTION HISTIDINE KINASE"/>
    <property type="match status" value="1"/>
</dbReference>
<feature type="transmembrane region" description="Helical" evidence="17">
    <location>
        <begin position="47"/>
        <end position="64"/>
    </location>
</feature>
<evidence type="ECO:0000256" key="7">
    <source>
        <dbReference type="ARBA" id="ARBA00022490"/>
    </source>
</evidence>
<evidence type="ECO:0000256" key="1">
    <source>
        <dbReference type="ARBA" id="ARBA00000085"/>
    </source>
</evidence>
<evidence type="ECO:0000313" key="19">
    <source>
        <dbReference type="EMBL" id="GAA1826899.1"/>
    </source>
</evidence>
<dbReference type="PRINTS" id="PR00344">
    <property type="entry name" value="BCTRLSENSOR"/>
</dbReference>
<evidence type="ECO:0000256" key="17">
    <source>
        <dbReference type="SAM" id="Phobius"/>
    </source>
</evidence>
<accession>A0ABN2MGW2</accession>
<dbReference type="Gene3D" id="3.30.565.10">
    <property type="entry name" value="Histidine kinase-like ATPase, C-terminal domain"/>
    <property type="match status" value="1"/>
</dbReference>
<dbReference type="PROSITE" id="PS50109">
    <property type="entry name" value="HIS_KIN"/>
    <property type="match status" value="1"/>
</dbReference>
<dbReference type="Proteomes" id="UP001501746">
    <property type="component" value="Unassembled WGS sequence"/>
</dbReference>
<gene>
    <name evidence="19" type="ORF">GCM10009750_07940</name>
</gene>
<protein>
    <recommendedName>
        <fullName evidence="5">Oxygen sensor histidine kinase NreB</fullName>
        <ecNumber evidence="4">2.7.13.3</ecNumber>
    </recommendedName>
    <alternativeName>
        <fullName evidence="15">Nitrogen regulation protein B</fullName>
    </alternativeName>
</protein>
<dbReference type="Gene3D" id="1.20.5.1930">
    <property type="match status" value="1"/>
</dbReference>
<dbReference type="InterPro" id="IPR017205">
    <property type="entry name" value="Sig_transdc_His_kinase_ChrS"/>
</dbReference>
<evidence type="ECO:0000256" key="11">
    <source>
        <dbReference type="ARBA" id="ARBA00023004"/>
    </source>
</evidence>
<sequence length="445" mass="47618">MAVTTAKQLEQREQRLLRVMAVAPYLLLATSAALAMLTGAHSWTDRLITLWLVLMAAAWMWLMSRRAPGGVYVAGLLLLLALLCARDEWFAGLFGFVGYLHSWQYLRSGWRFVGLTVTATISITTFMGGIPDPTPVAVLTYLFFIGAIVAVVGLFSSIGDTTTAHSAERKRMVAQLEETIRENEGLHAQLLVQAREAGMLDERQRLAREIHDTIAQGLAGIVTQLQAAERAADAGSDELWRRHLGNATTLARESLAEARRSVHDIGPSQLESARLPDAIAAVAADWGTMHEVAVEVTTTGDVRPLHPEIEVTLLRIAQEALANAAKHAGAARVGLTLSYMDDVVTLDVRDDGVGFDPAQAGGGGFGLTSMRQRAGRVSGTFEIESERGTGTAISASMPAIPADSAVPAVTGVLPEPPAHGGERDEPGPAGRARPDTTRPCDEEHA</sequence>
<dbReference type="InterPro" id="IPR004358">
    <property type="entry name" value="Sig_transdc_His_kin-like_C"/>
</dbReference>
<keyword evidence="17" id="KW-1133">Transmembrane helix</keyword>
<evidence type="ECO:0000256" key="16">
    <source>
        <dbReference type="SAM" id="MobiDB-lite"/>
    </source>
</evidence>
<dbReference type="Pfam" id="PF07730">
    <property type="entry name" value="HisKA_3"/>
    <property type="match status" value="1"/>
</dbReference>
<reference evidence="19 20" key="1">
    <citation type="journal article" date="2019" name="Int. J. Syst. Evol. Microbiol.">
        <title>The Global Catalogue of Microorganisms (GCM) 10K type strain sequencing project: providing services to taxonomists for standard genome sequencing and annotation.</title>
        <authorList>
            <consortium name="The Broad Institute Genomics Platform"/>
            <consortium name="The Broad Institute Genome Sequencing Center for Infectious Disease"/>
            <person name="Wu L."/>
            <person name="Ma J."/>
        </authorList>
    </citation>
    <scope>NUCLEOTIDE SEQUENCE [LARGE SCALE GENOMIC DNA]</scope>
    <source>
        <strain evidence="19 20">JCM 14323</strain>
    </source>
</reference>
<feature type="transmembrane region" description="Helical" evidence="17">
    <location>
        <begin position="20"/>
        <end position="40"/>
    </location>
</feature>
<keyword evidence="17" id="KW-0812">Transmembrane</keyword>
<comment type="subcellular location">
    <subcellularLocation>
        <location evidence="3">Cytoplasm</location>
    </subcellularLocation>
</comment>
<dbReference type="EMBL" id="BAAANK010000002">
    <property type="protein sequence ID" value="GAA1826899.1"/>
    <property type="molecule type" value="Genomic_DNA"/>
</dbReference>
<keyword evidence="11" id="KW-0408">Iron</keyword>
<comment type="catalytic activity">
    <reaction evidence="1">
        <text>ATP + protein L-histidine = ADP + protein N-phospho-L-histidine.</text>
        <dbReference type="EC" id="2.7.13.3"/>
    </reaction>
</comment>
<dbReference type="Pfam" id="PF02518">
    <property type="entry name" value="HATPase_c"/>
    <property type="match status" value="1"/>
</dbReference>
<comment type="function">
    <text evidence="14">Member of the two-component regulatory system NreB/NreC involved in the control of dissimilatory nitrate/nitrite reduction in response to oxygen. NreB functions as a direct oxygen sensor histidine kinase which is autophosphorylated, in the absence of oxygen, probably at the conserved histidine residue, and transfers its phosphate group probably to a conserved aspartate residue of NreC. NreB/NreC activates the expression of the nitrate (narGHJI) and nitrite (nir) reductase operons, as well as the putative nitrate transporter gene narT.</text>
</comment>
<proteinExistence type="predicted"/>
<keyword evidence="10 19" id="KW-0418">Kinase</keyword>
<dbReference type="InterPro" id="IPR005467">
    <property type="entry name" value="His_kinase_dom"/>
</dbReference>
<evidence type="ECO:0000256" key="15">
    <source>
        <dbReference type="ARBA" id="ARBA00030800"/>
    </source>
</evidence>
<evidence type="ECO:0000256" key="8">
    <source>
        <dbReference type="ARBA" id="ARBA00022679"/>
    </source>
</evidence>
<evidence type="ECO:0000259" key="18">
    <source>
        <dbReference type="PROSITE" id="PS50109"/>
    </source>
</evidence>
<keyword evidence="6" id="KW-0004">4Fe-4S</keyword>
<feature type="transmembrane region" description="Helical" evidence="17">
    <location>
        <begin position="70"/>
        <end position="100"/>
    </location>
</feature>
<evidence type="ECO:0000256" key="12">
    <source>
        <dbReference type="ARBA" id="ARBA00023012"/>
    </source>
</evidence>
<dbReference type="GO" id="GO:0016301">
    <property type="term" value="F:kinase activity"/>
    <property type="evidence" value="ECO:0007669"/>
    <property type="project" value="UniProtKB-KW"/>
</dbReference>
<dbReference type="EC" id="2.7.13.3" evidence="4"/>
<feature type="domain" description="Histidine kinase" evidence="18">
    <location>
        <begin position="313"/>
        <end position="401"/>
    </location>
</feature>
<evidence type="ECO:0000256" key="10">
    <source>
        <dbReference type="ARBA" id="ARBA00022777"/>
    </source>
</evidence>
<feature type="region of interest" description="Disordered" evidence="16">
    <location>
        <begin position="405"/>
        <end position="445"/>
    </location>
</feature>
<keyword evidence="12" id="KW-0902">Two-component regulatory system</keyword>
<keyword evidence="13" id="KW-0411">Iron-sulfur</keyword>
<dbReference type="SUPFAM" id="SSF55874">
    <property type="entry name" value="ATPase domain of HSP90 chaperone/DNA topoisomerase II/histidine kinase"/>
    <property type="match status" value="1"/>
</dbReference>
<evidence type="ECO:0000256" key="5">
    <source>
        <dbReference type="ARBA" id="ARBA00017322"/>
    </source>
</evidence>
<dbReference type="CDD" id="cd16917">
    <property type="entry name" value="HATPase_UhpB-NarQ-NarX-like"/>
    <property type="match status" value="1"/>
</dbReference>
<feature type="transmembrane region" description="Helical" evidence="17">
    <location>
        <begin position="112"/>
        <end position="130"/>
    </location>
</feature>
<organism evidence="19 20">
    <name type="scientific">Agromyces salentinus</name>
    <dbReference type="NCBI Taxonomy" id="269421"/>
    <lineage>
        <taxon>Bacteria</taxon>
        <taxon>Bacillati</taxon>
        <taxon>Actinomycetota</taxon>
        <taxon>Actinomycetes</taxon>
        <taxon>Micrococcales</taxon>
        <taxon>Microbacteriaceae</taxon>
        <taxon>Agromyces</taxon>
    </lineage>
</organism>
<evidence type="ECO:0000256" key="4">
    <source>
        <dbReference type="ARBA" id="ARBA00012438"/>
    </source>
</evidence>
<evidence type="ECO:0000313" key="20">
    <source>
        <dbReference type="Proteomes" id="UP001501746"/>
    </source>
</evidence>
<feature type="transmembrane region" description="Helical" evidence="17">
    <location>
        <begin position="136"/>
        <end position="155"/>
    </location>
</feature>
<dbReference type="InterPro" id="IPR011712">
    <property type="entry name" value="Sig_transdc_His_kin_sub3_dim/P"/>
</dbReference>
<comment type="caution">
    <text evidence="19">The sequence shown here is derived from an EMBL/GenBank/DDBJ whole genome shotgun (WGS) entry which is preliminary data.</text>
</comment>
<keyword evidence="17" id="KW-0472">Membrane</keyword>
<evidence type="ECO:0000256" key="13">
    <source>
        <dbReference type="ARBA" id="ARBA00023014"/>
    </source>
</evidence>
<evidence type="ECO:0000256" key="2">
    <source>
        <dbReference type="ARBA" id="ARBA00001966"/>
    </source>
</evidence>
<evidence type="ECO:0000256" key="3">
    <source>
        <dbReference type="ARBA" id="ARBA00004496"/>
    </source>
</evidence>
<dbReference type="InterPro" id="IPR003594">
    <property type="entry name" value="HATPase_dom"/>
</dbReference>
<name>A0ABN2MGW2_9MICO</name>
<keyword evidence="7" id="KW-0963">Cytoplasm</keyword>
<keyword evidence="8" id="KW-0808">Transferase</keyword>